<dbReference type="EMBL" id="JAUSUT010000001">
    <property type="protein sequence ID" value="MDQ0382444.1"/>
    <property type="molecule type" value="Genomic_DNA"/>
</dbReference>
<dbReference type="Proteomes" id="UP001229651">
    <property type="component" value="Unassembled WGS sequence"/>
</dbReference>
<proteinExistence type="predicted"/>
<accession>A0ABU0F4C6</accession>
<keyword evidence="2" id="KW-1185">Reference proteome</keyword>
<gene>
    <name evidence="1" type="ORF">FB470_006438</name>
</gene>
<organism evidence="1 2">
    <name type="scientific">Amycolatopsis thermophila</name>
    <dbReference type="NCBI Taxonomy" id="206084"/>
    <lineage>
        <taxon>Bacteria</taxon>
        <taxon>Bacillati</taxon>
        <taxon>Actinomycetota</taxon>
        <taxon>Actinomycetes</taxon>
        <taxon>Pseudonocardiales</taxon>
        <taxon>Pseudonocardiaceae</taxon>
        <taxon>Amycolatopsis</taxon>
    </lineage>
</organism>
<dbReference type="RefSeq" id="WP_306997638.1">
    <property type="nucleotide sequence ID" value="NZ_JAUSUT010000001.1"/>
</dbReference>
<protein>
    <recommendedName>
        <fullName evidence="3">Phage-related protein</fullName>
    </recommendedName>
</protein>
<reference evidence="1 2" key="1">
    <citation type="submission" date="2023-07" db="EMBL/GenBank/DDBJ databases">
        <title>Sequencing the genomes of 1000 actinobacteria strains.</title>
        <authorList>
            <person name="Klenk H.-P."/>
        </authorList>
    </citation>
    <scope>NUCLEOTIDE SEQUENCE [LARGE SCALE GENOMIC DNA]</scope>
    <source>
        <strain evidence="1 2">DSM 45805</strain>
    </source>
</reference>
<comment type="caution">
    <text evidence="1">The sequence shown here is derived from an EMBL/GenBank/DDBJ whole genome shotgun (WGS) entry which is preliminary data.</text>
</comment>
<evidence type="ECO:0000313" key="2">
    <source>
        <dbReference type="Proteomes" id="UP001229651"/>
    </source>
</evidence>
<evidence type="ECO:0008006" key="3">
    <source>
        <dbReference type="Google" id="ProtNLM"/>
    </source>
</evidence>
<sequence>MRVRPDLTGFRQELRAGLARIDDDFRINVRADLDTGAASRDLAAWRALESSRGTITQEVRIDRDKLRDGLSDLAGGVASFGRLATSAAMASTQIVSAANAAATVGPLLASAAGVGALLPAAIVPAVGILAAVKLGADGAKKAFEGTKGTVADLRKEVSSSFEKSLEPAVRNVNKILPGLTTGLKSTATALGGIATQATKAFSKPEKIRQVNDLLVDGSRVTQNLGKAFTPVVEGFVNIASIGIPTLVQLTRGAGSAADRFRDWTASAEGTKQIEMWIRGGVDAFHELWDIAGDVVDIGQEVIGVFREAGIGVTGGLGPAVTTVKEFVQSAEGHATIRTLADTIKLLSDTVQNTLAYAFETLGPPLQHGLEGFQDLVEAVGPHLPAAIDLVGDALEGAGKIMSFVAGIIDDLPDGMVDAAIKAGVLYLALKKFGGLKIAKSLASSFGGLPSILGKAEKDVAASGTRAASGFGAKFKGALGKIGFVAMGATIVEELTSGIYKGHTNNSFARALGLDDDDGAISGAFKLFKTGAEETVKALSNPGHTIFDDIIPQMRESLGLLPEVKTSVDLFGMSIDFAKFKADEGGKAFGDTFRGMATSAWDFANSSTAAVGTGVAGMTGSIWSGMGQMQDSTLAGWAGIVGATNAGGQQMADATRAKAQAAKDALAGKMVESIGVVGSGWAGIVGSSNSGADGMIGAAHRGAGGVRGAFSDGGWFGIGSGIVSGIGSGIAATSGALAREAAQAAKNALAAAKNAIGIHSPSRAFRDEVGKQMMAGWKLGVSSNERMVVGAVRDVADELVSTARRKVTGVDYGAVSQALWAALDSAGGRAAGALADQLHASGGGSLTAVYPTQGGGIDAAVERALSSWSLEIDRQGVLSLSRQATRDNLVGR</sequence>
<evidence type="ECO:0000313" key="1">
    <source>
        <dbReference type="EMBL" id="MDQ0382444.1"/>
    </source>
</evidence>
<name>A0ABU0F4C6_9PSEU</name>